<name>A0A3P2B045_BACLI</name>
<evidence type="ECO:0000256" key="1">
    <source>
        <dbReference type="ARBA" id="ARBA00006930"/>
    </source>
</evidence>
<feature type="coiled-coil region" evidence="4">
    <location>
        <begin position="501"/>
        <end position="533"/>
    </location>
</feature>
<evidence type="ECO:0000313" key="7">
    <source>
        <dbReference type="EMBL" id="TWL28754.1"/>
    </source>
</evidence>
<dbReference type="Proteomes" id="UP000435910">
    <property type="component" value="Unassembled WGS sequence"/>
</dbReference>
<evidence type="ECO:0000313" key="8">
    <source>
        <dbReference type="Proteomes" id="UP000435910"/>
    </source>
</evidence>
<comment type="subunit">
    <text evidence="2">Heterodimer of SbcC and SbcD.</text>
</comment>
<reference evidence="7 8" key="1">
    <citation type="submission" date="2019-06" db="EMBL/GenBank/DDBJ databases">
        <title>Genome sequence analysis of &gt;100 Bacillus licheniformis strains suggests intrinsic resistance to this species.</title>
        <authorList>
            <person name="Wels M."/>
            <person name="Siezen R.J."/>
            <person name="Johansen E."/>
            <person name="Stuer-Lauridsen B."/>
            <person name="Bjerre K."/>
            <person name="Nielsen B.K.K."/>
        </authorList>
    </citation>
    <scope>NUCLEOTIDE SEQUENCE [LARGE SCALE GENOMIC DNA]</scope>
    <source>
        <strain evidence="7 8">BAC-16736</strain>
    </source>
</reference>
<dbReference type="InterPro" id="IPR027417">
    <property type="entry name" value="P-loop_NTPase"/>
</dbReference>
<dbReference type="EMBL" id="CP065647">
    <property type="protein sequence ID" value="QPR72279.1"/>
    <property type="molecule type" value="Genomic_DNA"/>
</dbReference>
<dbReference type="Gene3D" id="1.10.287.1490">
    <property type="match status" value="1"/>
</dbReference>
<reference evidence="6 9" key="2">
    <citation type="submission" date="2020-12" db="EMBL/GenBank/DDBJ databases">
        <title>FDA dAtabase for Regulatory Grade micrObial Sequences (FDA-ARGOS): Supporting development and validation of Infectious Disease Dx tests.</title>
        <authorList>
            <person name="Nelson B."/>
            <person name="Plummer A."/>
            <person name="Tallon L."/>
            <person name="Sadzewicz L."/>
            <person name="Zhao X."/>
            <person name="Boylan J."/>
            <person name="Ott S."/>
            <person name="Bowen H."/>
            <person name="Vavikolanu K."/>
            <person name="Mehta A."/>
            <person name="Aluvathingal J."/>
            <person name="Nadendla S."/>
            <person name="Myers T."/>
            <person name="Yan Y."/>
            <person name="Sichtig H."/>
        </authorList>
    </citation>
    <scope>NUCLEOTIDE SEQUENCE [LARGE SCALE GENOMIC DNA]</scope>
    <source>
        <strain evidence="6 9">FDAARGOS_923</strain>
    </source>
</reference>
<feature type="coiled-coil region" evidence="4">
    <location>
        <begin position="183"/>
        <end position="389"/>
    </location>
</feature>
<comment type="similarity">
    <text evidence="1">Belongs to the SMC family. SbcC subfamily.</text>
</comment>
<gene>
    <name evidence="7" type="ORF">CHCC16736_3356</name>
    <name evidence="6" type="ORF">I6G80_21115</name>
</gene>
<dbReference type="Pfam" id="PF13476">
    <property type="entry name" value="AAA_23"/>
    <property type="match status" value="1"/>
</dbReference>
<evidence type="ECO:0000256" key="3">
    <source>
        <dbReference type="ARBA" id="ARBA00013368"/>
    </source>
</evidence>
<feature type="domain" description="Rad50/SbcC-type AAA" evidence="5">
    <location>
        <begin position="5"/>
        <end position="254"/>
    </location>
</feature>
<evidence type="ECO:0000313" key="9">
    <source>
        <dbReference type="Proteomes" id="UP000595038"/>
    </source>
</evidence>
<dbReference type="InterPro" id="IPR038729">
    <property type="entry name" value="Rad50/SbcC_AAA"/>
</dbReference>
<dbReference type="EMBL" id="NILC01000021">
    <property type="protein sequence ID" value="TWL28754.1"/>
    <property type="molecule type" value="Genomic_DNA"/>
</dbReference>
<dbReference type="Gene3D" id="3.40.50.300">
    <property type="entry name" value="P-loop containing nucleotide triphosphate hydrolases"/>
    <property type="match status" value="2"/>
</dbReference>
<dbReference type="PANTHER" id="PTHR32114">
    <property type="entry name" value="ABC TRANSPORTER ABCH.3"/>
    <property type="match status" value="1"/>
</dbReference>
<protein>
    <recommendedName>
        <fullName evidence="3">Nuclease SbcCD subunit C</fullName>
    </recommendedName>
</protein>
<dbReference type="Pfam" id="PF13558">
    <property type="entry name" value="SbcC_Walker_B"/>
    <property type="match status" value="1"/>
</dbReference>
<dbReference type="InterPro" id="IPR053614">
    <property type="entry name" value="SMC_SbcC-like_nuclease"/>
</dbReference>
<feature type="coiled-coil region" evidence="4">
    <location>
        <begin position="434"/>
        <end position="475"/>
    </location>
</feature>
<evidence type="ECO:0000313" key="6">
    <source>
        <dbReference type="EMBL" id="QPR72279.1"/>
    </source>
</evidence>
<evidence type="ECO:0000256" key="4">
    <source>
        <dbReference type="SAM" id="Coils"/>
    </source>
</evidence>
<dbReference type="NCBIfam" id="NF041752">
    <property type="entry name" value="sbcc_Bac"/>
    <property type="match status" value="1"/>
</dbReference>
<evidence type="ECO:0000259" key="5">
    <source>
        <dbReference type="Pfam" id="PF13476"/>
    </source>
</evidence>
<organism evidence="7 8">
    <name type="scientific">Bacillus licheniformis</name>
    <dbReference type="NCBI Taxonomy" id="1402"/>
    <lineage>
        <taxon>Bacteria</taxon>
        <taxon>Bacillati</taxon>
        <taxon>Bacillota</taxon>
        <taxon>Bacilli</taxon>
        <taxon>Bacillales</taxon>
        <taxon>Bacillaceae</taxon>
        <taxon>Bacillus</taxon>
    </lineage>
</organism>
<proteinExistence type="inferred from homology"/>
<sequence length="1130" mass="128978">MKPISLSIKGLHSFRQEQVIDFERLCDAGVFGIFGPTGSGKSSILDAMTLALYGKVERAANNTHGILNHAEDELAVSFTFKLQTGHETAYKVERVFKRTDAVKVKTSICRFIEMKEEQIVLADKANEVNRKIEELLGLTIDDFTRAVVLPQGKFAEFLSLKGAERRQMLQRLFNLEQYGDRLVKKLKKQAQTAQARKNEMLAEQAGLGDAGEEALKQAEQHLEEAESLLQSKKRERDAEAQRFAEYQEIWNLQQEKESYLKKEAELLKKQEQIREKESRLHLAETANTLKPYADALLAAREDAERAHREEKQAREQLEQYEELHKKTEREYEDFRRLKNEKEPELLKQEEQLTALKEIENKRLAAQAEAEKKQREQRLKEEEIKHAADELAKVKSLLERGTAKQNQLKAELKSVQVSSEERKNCRNANQLAFHIQQLNNDAALEKERLGQQETLIKELQQEQQAVDQKVKAETERIEALFAAVERAYALVCETDRSLSETIRVASQKKEEIAAKREQANRDQLAIELAKQLKDGEPCPVCGSVHHEMPARVGIESLSFKEADSELEKTEAIIAEAGALAQEFLSAKVALEQQSDHLVSECPFLVKSKHELPETAASIEEGTIPERYNRISFEWKGIRQDLAETKSRMSKLLHTYKELCKKRDQISERLSHEEKERNRLQNRVGELNDQLNERRKSFGEQFDGLSYEQAEKWQKTIEEKDLAAEEFEKRIETSVGFLTKHEQQKEKLTERLFALDKEKLDLRYAVESLNKEINDYQKELMGYPDTAAIDKKLQDVKTQLAKLHEQEQTLYGRLKETESEVSRLRGQTKGCELALREAEARLAKAADIWQEKSGGTPFEKASEVKASILDRDDLARLKEDIQMHWDQTKQCESNIKRITEKLDGRSVSEESWEKAAVTKDKAEEAFSKALEERGAAGKALAVIRENHKRFKELEASLAEWQTYIDRLDKLQAVFKGNSFVEYLAEEQLESVTRDASARLGELTRQRYAIEVDSEGGFVMRDDANGGVKRPVTSLSGGETFLTSLALALALSAQIQLRGEYPLQFFFLDEGFGTLDQDLLDTVVTALEKLQSDNLSVGVISHVQELRARLPKKLIVHPAEPSGKGTAVSLEMI</sequence>
<accession>A0A3P2B045</accession>
<keyword evidence="4" id="KW-0175">Coiled coil</keyword>
<dbReference type="AlphaFoldDB" id="A0A3P2B045"/>
<dbReference type="PANTHER" id="PTHR32114:SF2">
    <property type="entry name" value="ABC TRANSPORTER ABCH.3"/>
    <property type="match status" value="1"/>
</dbReference>
<dbReference type="GeneID" id="56670908"/>
<dbReference type="RefSeq" id="WP_003180433.1">
    <property type="nucleotide sequence ID" value="NZ_BEXU01000009.1"/>
</dbReference>
<evidence type="ECO:0000256" key="2">
    <source>
        <dbReference type="ARBA" id="ARBA00011322"/>
    </source>
</evidence>
<dbReference type="Proteomes" id="UP000595038">
    <property type="component" value="Chromosome"/>
</dbReference>
<feature type="coiled-coil region" evidence="4">
    <location>
        <begin position="654"/>
        <end position="777"/>
    </location>
</feature>
<dbReference type="SUPFAM" id="SSF52540">
    <property type="entry name" value="P-loop containing nucleoside triphosphate hydrolases"/>
    <property type="match status" value="2"/>
</dbReference>